<gene>
    <name evidence="2" type="ORF">A5779_16435</name>
</gene>
<evidence type="ECO:0000313" key="2">
    <source>
        <dbReference type="EMBL" id="OBB96889.1"/>
    </source>
</evidence>
<comment type="similarity">
    <text evidence="1">Belongs to the UPF0166 family.</text>
</comment>
<organism evidence="2 3">
    <name type="scientific">Mycolicibacterium peregrinum</name>
    <name type="common">Mycobacterium peregrinum</name>
    <dbReference type="NCBI Taxonomy" id="43304"/>
    <lineage>
        <taxon>Bacteria</taxon>
        <taxon>Bacillati</taxon>
        <taxon>Actinomycetota</taxon>
        <taxon>Actinomycetes</taxon>
        <taxon>Mycobacteriales</taxon>
        <taxon>Mycobacteriaceae</taxon>
        <taxon>Mycolicibacterium</taxon>
    </lineage>
</organism>
<accession>A0A1A0WEX8</accession>
<dbReference type="PANTHER" id="PTHR35983:SF1">
    <property type="entry name" value="UPF0166 PROTEIN TM_0021"/>
    <property type="match status" value="1"/>
</dbReference>
<reference evidence="3" key="1">
    <citation type="submission" date="2016-06" db="EMBL/GenBank/DDBJ databases">
        <authorList>
            <person name="Sutton G."/>
            <person name="Brinkac L."/>
            <person name="Sanka R."/>
            <person name="Adams M."/>
            <person name="Lau E."/>
            <person name="Mehaffy C."/>
            <person name="Tameris M."/>
            <person name="Hatherill M."/>
            <person name="Hanekom W."/>
            <person name="Mahomed H."/>
            <person name="Mcshane H."/>
        </authorList>
    </citation>
    <scope>NUCLEOTIDE SEQUENCE [LARGE SCALE GENOMIC DNA]</scope>
    <source>
        <strain evidence="3">852002-10433_SCH5171157</strain>
    </source>
</reference>
<dbReference type="SUPFAM" id="SSF54913">
    <property type="entry name" value="GlnB-like"/>
    <property type="match status" value="3"/>
</dbReference>
<proteinExistence type="inferred from homology"/>
<name>A0A1A0WEX8_MYCPR</name>
<dbReference type="Proteomes" id="UP000094008">
    <property type="component" value="Unassembled WGS sequence"/>
</dbReference>
<evidence type="ECO:0008006" key="4">
    <source>
        <dbReference type="Google" id="ProtNLM"/>
    </source>
</evidence>
<dbReference type="EMBL" id="LZSY01000021">
    <property type="protein sequence ID" value="OBB96889.1"/>
    <property type="molecule type" value="Genomic_DNA"/>
</dbReference>
<evidence type="ECO:0000313" key="3">
    <source>
        <dbReference type="Proteomes" id="UP000094008"/>
    </source>
</evidence>
<dbReference type="PANTHER" id="PTHR35983">
    <property type="entry name" value="UPF0166 PROTEIN TM_0021"/>
    <property type="match status" value="1"/>
</dbReference>
<dbReference type="InterPro" id="IPR003793">
    <property type="entry name" value="UPF0166"/>
</dbReference>
<sequence length="367" mass="39872">MAGHVAREPPVTTTDYLKLTAYFAERSRHEHRFVADALLDLYGGSDIAISVMLRGISSFGPHHHLRTDETLTASEDPPITIAAVDAADKISALAEQTVDLIPRGLITLERAQLIRRESPAPTVTDTCKLTVYVGRHHRVGGVPAYRAVCDLLHRRGFAGATVFLGVDGTAHGQRRRAAFFSRNTDVPLMIIGLGTGAQVNAVLGELTELLANNPLLTVERAQLCKRGGQLLTRPAELPATDAQGRQLWQKLMVHTSETAHHDGVPIHRAIVRRLMQTGAAGGATVLRAVWGFSDDDKPHGDRLFQFGRQVPVTTIVVDTPERIAGAFEIIDELTREHGVISAEMVPSATVVDAGRRFGGTDLARFSY</sequence>
<evidence type="ECO:0000256" key="1">
    <source>
        <dbReference type="ARBA" id="ARBA00010554"/>
    </source>
</evidence>
<dbReference type="AlphaFoldDB" id="A0A1A0WEX8"/>
<dbReference type="Pfam" id="PF02641">
    <property type="entry name" value="DUF190"/>
    <property type="match status" value="3"/>
</dbReference>
<comment type="caution">
    <text evidence="2">The sequence shown here is derived from an EMBL/GenBank/DDBJ whole genome shotgun (WGS) entry which is preliminary data.</text>
</comment>
<protein>
    <recommendedName>
        <fullName evidence="4">DUF190 domain-containing protein</fullName>
    </recommendedName>
</protein>
<dbReference type="InterPro" id="IPR015867">
    <property type="entry name" value="N-reg_PII/ATP_PRibTrfase_C"/>
</dbReference>
<dbReference type="InterPro" id="IPR011322">
    <property type="entry name" value="N-reg_PII-like_a/b"/>
</dbReference>
<dbReference type="Gene3D" id="3.30.70.120">
    <property type="match status" value="3"/>
</dbReference>